<evidence type="ECO:0008006" key="6">
    <source>
        <dbReference type="Google" id="ProtNLM"/>
    </source>
</evidence>
<feature type="transmembrane region" description="Helical" evidence="1">
    <location>
        <begin position="179"/>
        <end position="197"/>
    </location>
</feature>
<feature type="domain" description="YVC1 N-terminal linker helical" evidence="2">
    <location>
        <begin position="2"/>
        <end position="61"/>
    </location>
</feature>
<feature type="transmembrane region" description="Helical" evidence="1">
    <location>
        <begin position="329"/>
        <end position="347"/>
    </location>
</feature>
<feature type="transmembrane region" description="Helical" evidence="1">
    <location>
        <begin position="110"/>
        <end position="128"/>
    </location>
</feature>
<accession>A0A0C3BXC2</accession>
<feature type="domain" description="Calcium channel YVC1-like C-terminal transmembrane" evidence="3">
    <location>
        <begin position="109"/>
        <end position="386"/>
    </location>
</feature>
<dbReference type="STRING" id="765440.A0A0C3BXC2"/>
<dbReference type="Pfam" id="PF23317">
    <property type="entry name" value="YVC1_C"/>
    <property type="match status" value="1"/>
</dbReference>
<dbReference type="PANTHER" id="PTHR35859:SF4">
    <property type="entry name" value="MEMBRANE CHANNEL PROTEIN, PUTATIVE (AFU_ORTHOLOGUE AFUA_6G11300)-RELATED"/>
    <property type="match status" value="1"/>
</dbReference>
<name>A0A0C3BXC2_PILCF</name>
<dbReference type="InterPro" id="IPR052971">
    <property type="entry name" value="TRP_calcium_channel"/>
</dbReference>
<dbReference type="InterPro" id="IPR056337">
    <property type="entry name" value="LHD_YVC1"/>
</dbReference>
<keyword evidence="5" id="KW-1185">Reference proteome</keyword>
<dbReference type="PANTHER" id="PTHR35859">
    <property type="entry name" value="NONSELECTIVE CATION CHANNEL PROTEIN"/>
    <property type="match status" value="1"/>
</dbReference>
<reference evidence="5" key="2">
    <citation type="submission" date="2015-01" db="EMBL/GenBank/DDBJ databases">
        <title>Evolutionary Origins and Diversification of the Mycorrhizal Mutualists.</title>
        <authorList>
            <consortium name="DOE Joint Genome Institute"/>
            <consortium name="Mycorrhizal Genomics Consortium"/>
            <person name="Kohler A."/>
            <person name="Kuo A."/>
            <person name="Nagy L.G."/>
            <person name="Floudas D."/>
            <person name="Copeland A."/>
            <person name="Barry K.W."/>
            <person name="Cichocki N."/>
            <person name="Veneault-Fourrey C."/>
            <person name="LaButti K."/>
            <person name="Lindquist E.A."/>
            <person name="Lipzen A."/>
            <person name="Lundell T."/>
            <person name="Morin E."/>
            <person name="Murat C."/>
            <person name="Riley R."/>
            <person name="Ohm R."/>
            <person name="Sun H."/>
            <person name="Tunlid A."/>
            <person name="Henrissat B."/>
            <person name="Grigoriev I.V."/>
            <person name="Hibbett D.S."/>
            <person name="Martin F."/>
        </authorList>
    </citation>
    <scope>NUCLEOTIDE SEQUENCE [LARGE SCALE GENOMIC DNA]</scope>
    <source>
        <strain evidence="5">F 1598</strain>
    </source>
</reference>
<protein>
    <recommendedName>
        <fullName evidence="6">Ion transport domain-containing protein</fullName>
    </recommendedName>
</protein>
<dbReference type="HOGENOM" id="CLU_014123_1_0_1"/>
<organism evidence="4 5">
    <name type="scientific">Piloderma croceum (strain F 1598)</name>
    <dbReference type="NCBI Taxonomy" id="765440"/>
    <lineage>
        <taxon>Eukaryota</taxon>
        <taxon>Fungi</taxon>
        <taxon>Dikarya</taxon>
        <taxon>Basidiomycota</taxon>
        <taxon>Agaricomycotina</taxon>
        <taxon>Agaricomycetes</taxon>
        <taxon>Agaricomycetidae</taxon>
        <taxon>Atheliales</taxon>
        <taxon>Atheliaceae</taxon>
        <taxon>Piloderma</taxon>
    </lineage>
</organism>
<evidence type="ECO:0000259" key="3">
    <source>
        <dbReference type="Pfam" id="PF23317"/>
    </source>
</evidence>
<feature type="transmembrane region" description="Helical" evidence="1">
    <location>
        <begin position="278"/>
        <end position="297"/>
    </location>
</feature>
<dbReference type="EMBL" id="KN832972">
    <property type="protein sequence ID" value="KIM91163.1"/>
    <property type="molecule type" value="Genomic_DNA"/>
</dbReference>
<dbReference type="OrthoDB" id="301415at2759"/>
<dbReference type="Pfam" id="PF23190">
    <property type="entry name" value="LHD_TRPY1"/>
    <property type="match status" value="1"/>
</dbReference>
<keyword evidence="1" id="KW-0812">Transmembrane</keyword>
<evidence type="ECO:0000313" key="5">
    <source>
        <dbReference type="Proteomes" id="UP000054166"/>
    </source>
</evidence>
<evidence type="ECO:0000256" key="1">
    <source>
        <dbReference type="SAM" id="Phobius"/>
    </source>
</evidence>
<evidence type="ECO:0000259" key="2">
    <source>
        <dbReference type="Pfam" id="PF23190"/>
    </source>
</evidence>
<keyword evidence="1" id="KW-1133">Transmembrane helix</keyword>
<feature type="transmembrane region" description="Helical" evidence="1">
    <location>
        <begin position="367"/>
        <end position="386"/>
    </location>
</feature>
<feature type="transmembrane region" description="Helical" evidence="1">
    <location>
        <begin position="218"/>
        <end position="238"/>
    </location>
</feature>
<reference evidence="4 5" key="1">
    <citation type="submission" date="2014-04" db="EMBL/GenBank/DDBJ databases">
        <authorList>
            <consortium name="DOE Joint Genome Institute"/>
            <person name="Kuo A."/>
            <person name="Tarkka M."/>
            <person name="Buscot F."/>
            <person name="Kohler A."/>
            <person name="Nagy L.G."/>
            <person name="Floudas D."/>
            <person name="Copeland A."/>
            <person name="Barry K.W."/>
            <person name="Cichocki N."/>
            <person name="Veneault-Fourrey C."/>
            <person name="LaButti K."/>
            <person name="Lindquist E.A."/>
            <person name="Lipzen A."/>
            <person name="Lundell T."/>
            <person name="Morin E."/>
            <person name="Murat C."/>
            <person name="Sun H."/>
            <person name="Tunlid A."/>
            <person name="Henrissat B."/>
            <person name="Grigoriev I.V."/>
            <person name="Hibbett D.S."/>
            <person name="Martin F."/>
            <person name="Nordberg H.P."/>
            <person name="Cantor M.N."/>
            <person name="Hua S.X."/>
        </authorList>
    </citation>
    <scope>NUCLEOTIDE SEQUENCE [LARGE SCALE GENOMIC DNA]</scope>
    <source>
        <strain evidence="4 5">F 1598</strain>
    </source>
</reference>
<proteinExistence type="predicted"/>
<gene>
    <name evidence="4" type="ORF">PILCRDRAFT_811665</name>
</gene>
<dbReference type="AlphaFoldDB" id="A0A0C3BXC2"/>
<keyword evidence="1" id="KW-0472">Membrane</keyword>
<dbReference type="InterPro" id="IPR056336">
    <property type="entry name" value="YVC1_C"/>
</dbReference>
<sequence>MSSALEMAIDSHSTIFLSSSEAQDVVNALWNGELIQKNNDNNEIDYVSYDETREYGFYAHIDPSRISVPRYQNFFRIIVWLFFLVVYSQAVREPLERLEPGHSPLDEWELLLYVLAFSFAIEDLLKFYKLLKFVSWRAFSFWNLVSGMTDILLITAFAFRMGDLAQQNEDMNNLRLKSFQILSFVSPLIWMKLITVFDGYKYVGTMTICVARMLQESGIFFALLSVLGLGFAQGLYALDAADGETEHGSAIINVLVQALLQSPNYEKFATSPAGLTLYYFWNVVTAVILLNVLISLFSSAYSDVVDDAEAEYLAFFAGKTVGMIRAPDSYVYPAPFNLIELFFVAPFELIPKVSLSPETYNMLNRYVMSVIFFIPLCCIALYEVTLQSPKNNWLKNWLLNRDQADSSTDSEGAAFQNPEVDGEYGEISRTKFAELVKVFPNTHQSSEATVLKEIGELRSLVEMLVKRIEDLGAEVAGKGKA</sequence>
<dbReference type="Proteomes" id="UP000054166">
    <property type="component" value="Unassembled WGS sequence"/>
</dbReference>
<feature type="transmembrane region" description="Helical" evidence="1">
    <location>
        <begin position="73"/>
        <end position="90"/>
    </location>
</feature>
<dbReference type="InParanoid" id="A0A0C3BXC2"/>
<feature type="transmembrane region" description="Helical" evidence="1">
    <location>
        <begin position="140"/>
        <end position="159"/>
    </location>
</feature>
<evidence type="ECO:0000313" key="4">
    <source>
        <dbReference type="EMBL" id="KIM91163.1"/>
    </source>
</evidence>